<dbReference type="PROSITE" id="PS50088">
    <property type="entry name" value="ANK_REPEAT"/>
    <property type="match status" value="2"/>
</dbReference>
<feature type="repeat" description="ANK" evidence="1">
    <location>
        <begin position="1"/>
        <end position="26"/>
    </location>
</feature>
<name>A0A7M7T059_STRPU</name>
<dbReference type="KEGG" id="spu:115925117"/>
<dbReference type="RefSeq" id="XP_030844192.1">
    <property type="nucleotide sequence ID" value="XM_030988332.1"/>
</dbReference>
<organism evidence="2 3">
    <name type="scientific">Strongylocentrotus purpuratus</name>
    <name type="common">Purple sea urchin</name>
    <dbReference type="NCBI Taxonomy" id="7668"/>
    <lineage>
        <taxon>Eukaryota</taxon>
        <taxon>Metazoa</taxon>
        <taxon>Echinodermata</taxon>
        <taxon>Eleutherozoa</taxon>
        <taxon>Echinozoa</taxon>
        <taxon>Echinoidea</taxon>
        <taxon>Euechinoidea</taxon>
        <taxon>Echinacea</taxon>
        <taxon>Camarodonta</taxon>
        <taxon>Echinidea</taxon>
        <taxon>Strongylocentrotidae</taxon>
        <taxon>Strongylocentrotus</taxon>
    </lineage>
</organism>
<dbReference type="InterPro" id="IPR039323">
    <property type="entry name" value="ANKRD_45/46/60"/>
</dbReference>
<keyword evidence="3" id="KW-1185">Reference proteome</keyword>
<dbReference type="InterPro" id="IPR036770">
    <property type="entry name" value="Ankyrin_rpt-contain_sf"/>
</dbReference>
<dbReference type="SUPFAM" id="SSF48403">
    <property type="entry name" value="Ankyrin repeat"/>
    <property type="match status" value="1"/>
</dbReference>
<dbReference type="Gene3D" id="1.25.40.20">
    <property type="entry name" value="Ankyrin repeat-containing domain"/>
    <property type="match status" value="1"/>
</dbReference>
<proteinExistence type="predicted"/>
<dbReference type="Pfam" id="PF12796">
    <property type="entry name" value="Ank_2"/>
    <property type="match status" value="1"/>
</dbReference>
<dbReference type="PROSITE" id="PS50297">
    <property type="entry name" value="ANK_REP_REGION"/>
    <property type="match status" value="2"/>
</dbReference>
<dbReference type="PANTHER" id="PTHR22677">
    <property type="entry name" value="ANKYRIN REPEAT DOMAIN-CONTAINING PROTEIN 60"/>
    <property type="match status" value="1"/>
</dbReference>
<evidence type="ECO:0000313" key="3">
    <source>
        <dbReference type="Proteomes" id="UP000007110"/>
    </source>
</evidence>
<dbReference type="OrthoDB" id="19014at2759"/>
<dbReference type="GeneID" id="115925117"/>
<keyword evidence="1" id="KW-0040">ANK repeat</keyword>
<dbReference type="SMART" id="SM00248">
    <property type="entry name" value="ANK"/>
    <property type="match status" value="3"/>
</dbReference>
<dbReference type="EnsemblMetazoa" id="XM_030988332">
    <property type="protein sequence ID" value="XP_030844192"/>
    <property type="gene ID" value="LOC115925117"/>
</dbReference>
<reference evidence="2" key="2">
    <citation type="submission" date="2021-01" db="UniProtKB">
        <authorList>
            <consortium name="EnsemblMetazoa"/>
        </authorList>
    </citation>
    <scope>IDENTIFICATION</scope>
</reference>
<reference evidence="3" key="1">
    <citation type="submission" date="2015-02" db="EMBL/GenBank/DDBJ databases">
        <title>Genome sequencing for Strongylocentrotus purpuratus.</title>
        <authorList>
            <person name="Murali S."/>
            <person name="Liu Y."/>
            <person name="Vee V."/>
            <person name="English A."/>
            <person name="Wang M."/>
            <person name="Skinner E."/>
            <person name="Han Y."/>
            <person name="Muzny D.M."/>
            <person name="Worley K.C."/>
            <person name="Gibbs R.A."/>
        </authorList>
    </citation>
    <scope>NUCLEOTIDE SEQUENCE</scope>
</reference>
<sequence length="213" mass="23223">MAAACGKLEVVKYLISEGAEVNRRNNEGSTALHSAAQEGYCDVIEYLISQGAEVNKGNNEGRTALQLAAQEGHYESLRMIYPATPEKRAKPSEPREPEDMDIITTSDTGLDEINDDLDQCGGTPNTEELCSVALSVTSLPLACSLGKALRLNDDLIVGFIDLPSSSVLHEIARHLIDSWWNGLKEEEKEEKFAKLLSEFNIPDVKTGSLESQG</sequence>
<evidence type="ECO:0000313" key="2">
    <source>
        <dbReference type="EnsemblMetazoa" id="XP_030844192"/>
    </source>
</evidence>
<dbReference type="InterPro" id="IPR002110">
    <property type="entry name" value="Ankyrin_rpt"/>
</dbReference>
<feature type="repeat" description="ANK" evidence="1">
    <location>
        <begin position="27"/>
        <end position="59"/>
    </location>
</feature>
<dbReference type="AlphaFoldDB" id="A0A7M7T059"/>
<dbReference type="InParanoid" id="A0A7M7T059"/>
<evidence type="ECO:0000256" key="1">
    <source>
        <dbReference type="PROSITE-ProRule" id="PRU00023"/>
    </source>
</evidence>
<dbReference type="PANTHER" id="PTHR22677:SF4">
    <property type="entry name" value="USHER SYNDROME TYPE-1G PROTEIN-LIKE PROTEIN"/>
    <property type="match status" value="1"/>
</dbReference>
<protein>
    <submittedName>
        <fullName evidence="2">Uncharacterized protein</fullName>
    </submittedName>
</protein>
<dbReference type="Proteomes" id="UP000007110">
    <property type="component" value="Unassembled WGS sequence"/>
</dbReference>
<accession>A0A7M7T059</accession>